<evidence type="ECO:0000313" key="4">
    <source>
        <dbReference type="EMBL" id="GEU35355.1"/>
    </source>
</evidence>
<dbReference type="Pfam" id="PF07727">
    <property type="entry name" value="RVT_2"/>
    <property type="match status" value="1"/>
</dbReference>
<dbReference type="CDD" id="cd09272">
    <property type="entry name" value="RNase_HI_RT_Ty1"/>
    <property type="match status" value="1"/>
</dbReference>
<proteinExistence type="predicted"/>
<dbReference type="PANTHER" id="PTHR11439:SF495">
    <property type="entry name" value="REVERSE TRANSCRIPTASE, RNA-DEPENDENT DNA POLYMERASE-RELATED"/>
    <property type="match status" value="1"/>
</dbReference>
<organism evidence="4">
    <name type="scientific">Tanacetum cinerariifolium</name>
    <name type="common">Dalmatian daisy</name>
    <name type="synonym">Chrysanthemum cinerariifolium</name>
    <dbReference type="NCBI Taxonomy" id="118510"/>
    <lineage>
        <taxon>Eukaryota</taxon>
        <taxon>Viridiplantae</taxon>
        <taxon>Streptophyta</taxon>
        <taxon>Embryophyta</taxon>
        <taxon>Tracheophyta</taxon>
        <taxon>Spermatophyta</taxon>
        <taxon>Magnoliopsida</taxon>
        <taxon>eudicotyledons</taxon>
        <taxon>Gunneridae</taxon>
        <taxon>Pentapetalae</taxon>
        <taxon>asterids</taxon>
        <taxon>campanulids</taxon>
        <taxon>Asterales</taxon>
        <taxon>Asteraceae</taxon>
        <taxon>Asteroideae</taxon>
        <taxon>Anthemideae</taxon>
        <taxon>Anthemidinae</taxon>
        <taxon>Tanacetum</taxon>
    </lineage>
</organism>
<gene>
    <name evidence="4" type="ORF">Tci_007333</name>
</gene>
<dbReference type="InterPro" id="IPR013103">
    <property type="entry name" value="RVT_2"/>
</dbReference>
<evidence type="ECO:0000259" key="3">
    <source>
        <dbReference type="Pfam" id="PF25597"/>
    </source>
</evidence>
<evidence type="ECO:0000259" key="2">
    <source>
        <dbReference type="Pfam" id="PF07727"/>
    </source>
</evidence>
<dbReference type="PANTHER" id="PTHR11439">
    <property type="entry name" value="GAG-POL-RELATED RETROTRANSPOSON"/>
    <property type="match status" value="1"/>
</dbReference>
<dbReference type="Pfam" id="PF25597">
    <property type="entry name" value="SH3_retrovirus"/>
    <property type="match status" value="1"/>
</dbReference>
<sequence length="1882" mass="213990">MEVGTTATTLTAKLLILNPGEYDLWLMRIEQYFLMTDYSLLVVIKDGSKVLKKTVGTIEQLYEPTSVEEKLDKKNEMKARGTLLMALPNKDQLKFHSYEDSKLLMEAIKKRYGGNKESKKNALIAQDEIRGYDWSYQAEEEHPTNYALMALTSLESSSSLDSEVDSCSKTCLNAYATLKEQYDSLSSDYKKSQFNLVSYKAGLQSVEERLVHYKKNEAVIEKKINILNLKVRLRDNAIVKFTKKLEKAEKEIEMNEQVKSKSVDVVSNVSSSVVKTIDSKVESIDVKNKGVYSTVETKPVKKNSFSPLITKDWISNDEGEVEFEPKVEDKTFRASIKKIKFVKPASEKVEKAHDRKKCYLADYEDYDGGFVSFGDGKGIIYGKGKIKTGTLDYDDVYFWIKREFSVARTPQQNEAVNTACNVLNRALVIKPHNKTPYELIHGRPLQIDFMKPFGCPVTILNTWDYLGKFDEKADEGFLVGFSVVSKAMRVFNKRTRIVEETLNIRFLENAPNVKGNGPYWLFDINSLTISMNYVPVVTGFQSNGITGTKDNIVAGPKDSAVDAEKKATEVNESQVSDNGGQDDQVTRSEFEGILQQERQTKHINNTNSFNTVSLPVNTVGPSFVNAASPSPIMLLELLLVLMHLRNILLNGFLLSKMLSLPHVPIVTLINDTGIFRNAYDDEAVEEEVDMNNVVSSHTIPDVPLTKFLKDHLKDQVEAMQDELLQFKLLNVWTLVDLPKDKWAIGTKWVFRNKKDKRGLVIKNKARLVAQGHTQKEGIDYDEVFAPISKIKAIRLFLAYVSFKDFVVYQMDVKSAFLYEKIQEEVYVYQPPGFEDPDKVYKRIFIYLKGQPKLSLWYPIDSPLDLEDYSDSNYARASLDRKSTTEGCQFLGKRLISWQCKKQTIVANSTTEAEYVGAANKTIYKEWEDRMERAATITSSLEAEQDSDACCFIIIEERVNAVRYNLMLLVLVYDSCVKQFWTTAKVKKVNVQEHIQALVDKQKVINTKESVISDLKFDDAEGTACLLNDTIFEELARISIPTPFNDPLPSGEDSIQLNELMIFCTNLQQHVLDIEEAKTTQAKKIDNLKKRVKKLEKRRKLRPAGLRRLKKVGSKIALVDEAQGRMHDADMFGVDDLEGNEVIVDVREKIVEKEVSTADPVTTAGEVVNAANVEDSAAPTTTKTADVDDELTLAKTLIPIKATKPKVILTAATTVRTAITTLRAKGIFFYKQVQAHIPTVTSSKDKGKAKMIEPEKPLKKKDQIALDKEKLAKQEQAKVADDDTAKLKRFLEIVPKDDDDVAIKATSISSKSPTIVDYKIYKKGKKSYFKIIRADGNSQNYLTFGTMFKNFNKEDLKVLRSIVKEKFKKKRPVDDMDNLLFQTLKTIFEPYVEYIIWKYQQGAVKVNNWKLFYSCGVYCVTTKNMVYYLLVEKMYPFTNSILHQLWLDVRLQVDYEVEMANDLLRLIRRQINEENMEEILKKTQVEVTKGSSKRAGQELEQESAKKQKLAKQEQAKVVDDDIAELKRCLKIVPEDDDNVAIKATPLSSKSSTIVDYKIYKEGKKSYFKIIRADGNSQNYLTFGTIEALVSVYNLFALLMNDLERNGIIFPKVTINTKFLNCLQPEWLKYVTQVCLAKRLTKDSYNDLFDYLQKFEELVNASRAKKLEKSHDPLALVAHTGDVVQNNSEDPFTSAMILLSHAITKRFSNLTNNHLCTSSNTINQAIVQDSKYFMEQMLLAKQDEEGVILTDEHNDFLFDDASQMEEIEELSANVCLMVRIQPANIDSDVGPSFDSAFLSEVQTPSTNYVNPLFAKDNQEQKYPKQPKIINNIIGDDQIDSNIKFDEPDDDVNISSVEDDNNVQQSYKLAQLAKNAYKEAKKQQK</sequence>
<dbReference type="InterPro" id="IPR057670">
    <property type="entry name" value="SH3_retrovirus"/>
</dbReference>
<accession>A0A6L2JHI7</accession>
<protein>
    <submittedName>
        <fullName evidence="4">Uncharacterized protein</fullName>
    </submittedName>
</protein>
<reference evidence="4" key="1">
    <citation type="journal article" date="2019" name="Sci. Rep.">
        <title>Draft genome of Tanacetum cinerariifolium, the natural source of mosquito coil.</title>
        <authorList>
            <person name="Yamashiro T."/>
            <person name="Shiraishi A."/>
            <person name="Satake H."/>
            <person name="Nakayama K."/>
        </authorList>
    </citation>
    <scope>NUCLEOTIDE SEQUENCE</scope>
</reference>
<feature type="domain" description="Retroviral polymerase SH3-like" evidence="3">
    <location>
        <begin position="455"/>
        <end position="510"/>
    </location>
</feature>
<feature type="domain" description="Reverse transcriptase Ty1/copia-type" evidence="2">
    <location>
        <begin position="730"/>
        <end position="841"/>
    </location>
</feature>
<dbReference type="EMBL" id="BKCJ010000681">
    <property type="protein sequence ID" value="GEU35355.1"/>
    <property type="molecule type" value="Genomic_DNA"/>
</dbReference>
<name>A0A6L2JHI7_TANCI</name>
<feature type="compositionally biased region" description="Polar residues" evidence="1">
    <location>
        <begin position="570"/>
        <end position="583"/>
    </location>
</feature>
<evidence type="ECO:0000256" key="1">
    <source>
        <dbReference type="SAM" id="MobiDB-lite"/>
    </source>
</evidence>
<comment type="caution">
    <text evidence="4">The sequence shown here is derived from an EMBL/GenBank/DDBJ whole genome shotgun (WGS) entry which is preliminary data.</text>
</comment>
<feature type="region of interest" description="Disordered" evidence="1">
    <location>
        <begin position="563"/>
        <end position="584"/>
    </location>
</feature>